<evidence type="ECO:0000256" key="1">
    <source>
        <dbReference type="ARBA" id="ARBA00011063"/>
    </source>
</evidence>
<evidence type="ECO:0000313" key="8">
    <source>
        <dbReference type="Proteomes" id="UP000582837"/>
    </source>
</evidence>
<dbReference type="InterPro" id="IPR036196">
    <property type="entry name" value="Ptyr_pPase_sf"/>
</dbReference>
<feature type="domain" description="Phosphotyrosine protein phosphatase I" evidence="6">
    <location>
        <begin position="19"/>
        <end position="168"/>
    </location>
</feature>
<feature type="active site" description="Nucleophile" evidence="5">
    <location>
        <position position="25"/>
    </location>
</feature>
<evidence type="ECO:0000313" key="7">
    <source>
        <dbReference type="EMBL" id="MBB6071537.1"/>
    </source>
</evidence>
<dbReference type="AlphaFoldDB" id="A0A841H0K6"/>
<dbReference type="PANTHER" id="PTHR11717">
    <property type="entry name" value="LOW MOLECULAR WEIGHT PROTEIN TYROSINE PHOSPHATASE"/>
    <property type="match status" value="1"/>
</dbReference>
<dbReference type="Proteomes" id="UP000582837">
    <property type="component" value="Unassembled WGS sequence"/>
</dbReference>
<sequence length="176" mass="19746">MSAPVQEEMELPGSRDERIRVLFVCMGNICRSPLAEAVFRHQVRERGLEERFVIDSAGTSGYHRGAAPDRRSAETALRRGITLEGRSRALTPADLRRFDYVIAMDTENLEGIRVLEERAGGTARVHRLREWDSDPGHGDVPDPYYGGERGFDEVHDIVERGVSGLLEHIVREHGLG</sequence>
<feature type="active site" evidence="5">
    <location>
        <position position="31"/>
    </location>
</feature>
<protein>
    <recommendedName>
        <fullName evidence="2">protein-tyrosine-phosphatase</fullName>
        <ecNumber evidence="2">3.1.3.48</ecNumber>
    </recommendedName>
</protein>
<evidence type="ECO:0000256" key="4">
    <source>
        <dbReference type="ARBA" id="ARBA00022912"/>
    </source>
</evidence>
<proteinExistence type="inferred from homology"/>
<organism evidence="7 8">
    <name type="scientific">Longimicrobium terrae</name>
    <dbReference type="NCBI Taxonomy" id="1639882"/>
    <lineage>
        <taxon>Bacteria</taxon>
        <taxon>Pseudomonadati</taxon>
        <taxon>Gemmatimonadota</taxon>
        <taxon>Longimicrobiia</taxon>
        <taxon>Longimicrobiales</taxon>
        <taxon>Longimicrobiaceae</taxon>
        <taxon>Longimicrobium</taxon>
    </lineage>
</organism>
<dbReference type="Gene3D" id="3.40.50.2300">
    <property type="match status" value="1"/>
</dbReference>
<dbReference type="InterPro" id="IPR023485">
    <property type="entry name" value="Ptyr_pPase"/>
</dbReference>
<dbReference type="SMART" id="SM00226">
    <property type="entry name" value="LMWPc"/>
    <property type="match status" value="1"/>
</dbReference>
<comment type="similarity">
    <text evidence="1">Belongs to the low molecular weight phosphotyrosine protein phosphatase family.</text>
</comment>
<dbReference type="Pfam" id="PF01451">
    <property type="entry name" value="LMWPc"/>
    <property type="match status" value="1"/>
</dbReference>
<dbReference type="PANTHER" id="PTHR11717:SF7">
    <property type="entry name" value="LOW MOLECULAR WEIGHT PHOSPHOTYROSINE PROTEIN PHOSPHATASE"/>
    <property type="match status" value="1"/>
</dbReference>
<reference evidence="7 8" key="1">
    <citation type="submission" date="2020-08" db="EMBL/GenBank/DDBJ databases">
        <title>Genomic Encyclopedia of Type Strains, Phase IV (KMG-IV): sequencing the most valuable type-strain genomes for metagenomic binning, comparative biology and taxonomic classification.</title>
        <authorList>
            <person name="Goeker M."/>
        </authorList>
    </citation>
    <scope>NUCLEOTIDE SEQUENCE [LARGE SCALE GENOMIC DNA]</scope>
    <source>
        <strain evidence="7 8">DSM 29007</strain>
    </source>
</reference>
<evidence type="ECO:0000256" key="2">
    <source>
        <dbReference type="ARBA" id="ARBA00013064"/>
    </source>
</evidence>
<dbReference type="CDD" id="cd16343">
    <property type="entry name" value="LMWPTP"/>
    <property type="match status" value="1"/>
</dbReference>
<dbReference type="InterPro" id="IPR050438">
    <property type="entry name" value="LMW_PTPase"/>
</dbReference>
<feature type="active site" description="Proton donor" evidence="5">
    <location>
        <position position="142"/>
    </location>
</feature>
<dbReference type="EMBL" id="JACHIA010000009">
    <property type="protein sequence ID" value="MBB6071537.1"/>
    <property type="molecule type" value="Genomic_DNA"/>
</dbReference>
<dbReference type="EC" id="3.1.3.48" evidence="2"/>
<keyword evidence="8" id="KW-1185">Reference proteome</keyword>
<dbReference type="RefSeq" id="WP_205761539.1">
    <property type="nucleotide sequence ID" value="NZ_JABDTL010000001.1"/>
</dbReference>
<evidence type="ECO:0000256" key="5">
    <source>
        <dbReference type="PIRSR" id="PIRSR617867-1"/>
    </source>
</evidence>
<dbReference type="FunFam" id="3.40.50.2300:FF:000113">
    <property type="entry name" value="Low molecular weight protein-tyrosine-phosphatase"/>
    <property type="match status" value="1"/>
</dbReference>
<name>A0A841H0K6_9BACT</name>
<dbReference type="GO" id="GO:0004725">
    <property type="term" value="F:protein tyrosine phosphatase activity"/>
    <property type="evidence" value="ECO:0007669"/>
    <property type="project" value="UniProtKB-EC"/>
</dbReference>
<dbReference type="PRINTS" id="PR00719">
    <property type="entry name" value="LMWPTPASE"/>
</dbReference>
<gene>
    <name evidence="7" type="ORF">HNQ61_003165</name>
</gene>
<keyword evidence="4" id="KW-0904">Protein phosphatase</keyword>
<dbReference type="SUPFAM" id="SSF52788">
    <property type="entry name" value="Phosphotyrosine protein phosphatases I"/>
    <property type="match status" value="1"/>
</dbReference>
<comment type="caution">
    <text evidence="7">The sequence shown here is derived from an EMBL/GenBank/DDBJ whole genome shotgun (WGS) entry which is preliminary data.</text>
</comment>
<dbReference type="InterPro" id="IPR017867">
    <property type="entry name" value="Tyr_phospatase_low_mol_wt"/>
</dbReference>
<evidence type="ECO:0000256" key="3">
    <source>
        <dbReference type="ARBA" id="ARBA00022801"/>
    </source>
</evidence>
<accession>A0A841H0K6</accession>
<keyword evidence="3 7" id="KW-0378">Hydrolase</keyword>
<evidence type="ECO:0000259" key="6">
    <source>
        <dbReference type="SMART" id="SM00226"/>
    </source>
</evidence>